<sequence>MDVHIQHFISFPVVLRHFVVESSSSYKNSLQ</sequence>
<accession>A0A2P2ME39</accession>
<proteinExistence type="predicted"/>
<evidence type="ECO:0000313" key="1">
    <source>
        <dbReference type="EMBL" id="MBX28442.1"/>
    </source>
</evidence>
<reference evidence="1" key="1">
    <citation type="submission" date="2018-02" db="EMBL/GenBank/DDBJ databases">
        <title>Rhizophora mucronata_Transcriptome.</title>
        <authorList>
            <person name="Meera S.P."/>
            <person name="Sreeshan A."/>
            <person name="Augustine A."/>
        </authorList>
    </citation>
    <scope>NUCLEOTIDE SEQUENCE</scope>
    <source>
        <tissue evidence="1">Leaf</tissue>
    </source>
</reference>
<dbReference type="AlphaFoldDB" id="A0A2P2ME39"/>
<dbReference type="EMBL" id="GGEC01047958">
    <property type="protein sequence ID" value="MBX28442.1"/>
    <property type="molecule type" value="Transcribed_RNA"/>
</dbReference>
<name>A0A2P2ME39_RHIMU</name>
<organism evidence="1">
    <name type="scientific">Rhizophora mucronata</name>
    <name type="common">Asiatic mangrove</name>
    <dbReference type="NCBI Taxonomy" id="61149"/>
    <lineage>
        <taxon>Eukaryota</taxon>
        <taxon>Viridiplantae</taxon>
        <taxon>Streptophyta</taxon>
        <taxon>Embryophyta</taxon>
        <taxon>Tracheophyta</taxon>
        <taxon>Spermatophyta</taxon>
        <taxon>Magnoliopsida</taxon>
        <taxon>eudicotyledons</taxon>
        <taxon>Gunneridae</taxon>
        <taxon>Pentapetalae</taxon>
        <taxon>rosids</taxon>
        <taxon>fabids</taxon>
        <taxon>Malpighiales</taxon>
        <taxon>Rhizophoraceae</taxon>
        <taxon>Rhizophora</taxon>
    </lineage>
</organism>
<protein>
    <submittedName>
        <fullName evidence="1">Uncharacterized protein</fullName>
    </submittedName>
</protein>